<keyword evidence="6" id="KW-0050">Antiport</keyword>
<evidence type="ECO:0000256" key="9">
    <source>
        <dbReference type="ARBA" id="ARBA00022989"/>
    </source>
</evidence>
<feature type="transmembrane region" description="Helical" evidence="13">
    <location>
        <begin position="420"/>
        <end position="437"/>
    </location>
</feature>
<feature type="transmembrane region" description="Helical" evidence="13">
    <location>
        <begin position="53"/>
        <end position="79"/>
    </location>
</feature>
<evidence type="ECO:0000256" key="4">
    <source>
        <dbReference type="ARBA" id="ARBA00020268"/>
    </source>
</evidence>
<dbReference type="GO" id="GO:0042910">
    <property type="term" value="F:xenobiotic transmembrane transporter activity"/>
    <property type="evidence" value="ECO:0007669"/>
    <property type="project" value="InterPro"/>
</dbReference>
<feature type="transmembrane region" description="Helical" evidence="13">
    <location>
        <begin position="317"/>
        <end position="343"/>
    </location>
</feature>
<dbReference type="PANTHER" id="PTHR43298:SF2">
    <property type="entry name" value="FMN_FAD EXPORTER YEEO-RELATED"/>
    <property type="match status" value="1"/>
</dbReference>
<evidence type="ECO:0000256" key="1">
    <source>
        <dbReference type="ARBA" id="ARBA00003408"/>
    </source>
</evidence>
<dbReference type="AlphaFoldDB" id="A0A7X6S0G2"/>
<evidence type="ECO:0000256" key="3">
    <source>
        <dbReference type="ARBA" id="ARBA00010199"/>
    </source>
</evidence>
<dbReference type="NCBIfam" id="TIGR00797">
    <property type="entry name" value="matE"/>
    <property type="match status" value="1"/>
</dbReference>
<evidence type="ECO:0000313" key="15">
    <source>
        <dbReference type="Proteomes" id="UP000522720"/>
    </source>
</evidence>
<feature type="transmembrane region" description="Helical" evidence="13">
    <location>
        <begin position="395"/>
        <end position="414"/>
    </location>
</feature>
<dbReference type="CDD" id="cd13138">
    <property type="entry name" value="MATE_yoeA_like"/>
    <property type="match status" value="1"/>
</dbReference>
<accession>A0A7X6S0G2</accession>
<keyword evidence="8 13" id="KW-0812">Transmembrane</keyword>
<evidence type="ECO:0000256" key="13">
    <source>
        <dbReference type="SAM" id="Phobius"/>
    </source>
</evidence>
<dbReference type="InterPro" id="IPR048279">
    <property type="entry name" value="MdtK-like"/>
</dbReference>
<feature type="transmembrane region" description="Helical" evidence="13">
    <location>
        <begin position="189"/>
        <end position="209"/>
    </location>
</feature>
<proteinExistence type="inferred from homology"/>
<evidence type="ECO:0000256" key="12">
    <source>
        <dbReference type="ARBA" id="ARBA00031636"/>
    </source>
</evidence>
<evidence type="ECO:0000256" key="5">
    <source>
        <dbReference type="ARBA" id="ARBA00022448"/>
    </source>
</evidence>
<keyword evidence="10" id="KW-0406">Ion transport</keyword>
<dbReference type="RefSeq" id="WP_168548046.1">
    <property type="nucleotide sequence ID" value="NZ_JAAXPR010000001.1"/>
</dbReference>
<protein>
    <recommendedName>
        <fullName evidence="4">Probable multidrug resistance protein NorM</fullName>
    </recommendedName>
    <alternativeName>
        <fullName evidence="12">Multidrug-efflux transporter</fullName>
    </alternativeName>
</protein>
<feature type="transmembrane region" description="Helical" evidence="13">
    <location>
        <begin position="12"/>
        <end position="33"/>
    </location>
</feature>
<feature type="transmembrane region" description="Helical" evidence="13">
    <location>
        <begin position="133"/>
        <end position="150"/>
    </location>
</feature>
<dbReference type="GO" id="GO:0015297">
    <property type="term" value="F:antiporter activity"/>
    <property type="evidence" value="ECO:0007669"/>
    <property type="project" value="UniProtKB-KW"/>
</dbReference>
<comment type="similarity">
    <text evidence="3">Belongs to the multi antimicrobial extrusion (MATE) (TC 2.A.66.1) family.</text>
</comment>
<keyword evidence="9 13" id="KW-1133">Transmembrane helix</keyword>
<evidence type="ECO:0000256" key="2">
    <source>
        <dbReference type="ARBA" id="ARBA00004651"/>
    </source>
</evidence>
<reference evidence="14 15" key="1">
    <citation type="submission" date="2020-04" db="EMBL/GenBank/DDBJ databases">
        <title>MicrobeNet Type strains.</title>
        <authorList>
            <person name="Nicholson A.C."/>
        </authorList>
    </citation>
    <scope>NUCLEOTIDE SEQUENCE [LARGE SCALE GENOMIC DNA]</scope>
    <source>
        <strain evidence="14 15">CCUG 69612</strain>
    </source>
</reference>
<evidence type="ECO:0000256" key="6">
    <source>
        <dbReference type="ARBA" id="ARBA00022449"/>
    </source>
</evidence>
<dbReference type="InterPro" id="IPR002528">
    <property type="entry name" value="MATE_fam"/>
</dbReference>
<feature type="transmembrane region" description="Helical" evidence="13">
    <location>
        <begin position="162"/>
        <end position="183"/>
    </location>
</feature>
<gene>
    <name evidence="14" type="ORF">HF992_00170</name>
</gene>
<feature type="transmembrane region" description="Helical" evidence="13">
    <location>
        <begin position="355"/>
        <end position="374"/>
    </location>
</feature>
<comment type="subcellular location">
    <subcellularLocation>
        <location evidence="2">Cell membrane</location>
        <topology evidence="2">Multi-pass membrane protein</topology>
    </subcellularLocation>
</comment>
<evidence type="ECO:0000256" key="11">
    <source>
        <dbReference type="ARBA" id="ARBA00023136"/>
    </source>
</evidence>
<keyword evidence="11 13" id="KW-0472">Membrane</keyword>
<comment type="caution">
    <text evidence="14">The sequence shown here is derived from an EMBL/GenBank/DDBJ whole genome shotgun (WGS) entry which is preliminary data.</text>
</comment>
<evidence type="ECO:0000313" key="14">
    <source>
        <dbReference type="EMBL" id="NKZ19280.1"/>
    </source>
</evidence>
<keyword evidence="15" id="KW-1185">Reference proteome</keyword>
<dbReference type="PANTHER" id="PTHR43298">
    <property type="entry name" value="MULTIDRUG RESISTANCE PROTEIN NORM-RELATED"/>
    <property type="match status" value="1"/>
</dbReference>
<organism evidence="14 15">
    <name type="scientific">Streptococcus ovuberis</name>
    <dbReference type="NCBI Taxonomy" id="1936207"/>
    <lineage>
        <taxon>Bacteria</taxon>
        <taxon>Bacillati</taxon>
        <taxon>Bacillota</taxon>
        <taxon>Bacilli</taxon>
        <taxon>Lactobacillales</taxon>
        <taxon>Streptococcaceae</taxon>
        <taxon>Streptococcus</taxon>
    </lineage>
</organism>
<dbReference type="GO" id="GO:0006811">
    <property type="term" value="P:monoatomic ion transport"/>
    <property type="evidence" value="ECO:0007669"/>
    <property type="project" value="UniProtKB-KW"/>
</dbReference>
<sequence length="449" mass="48969">MQDLTVGKPIKVILAFALPLVIGSIFQLFYNFADSMIVGHTLGEKAFAAVGSTGSIVFFILGFAQGLTGGFSVILAQRYGAKDSVDIKRSFATGLVLSLAIGLILTVFSQIFLESLLRLMQTPQELLAQSKQFLRAILGGMLATILYNYLSNSIRALGDSRTPLFALIVAVILNVALDFIFILNFKMGVFGAGVATILAQMLSVLFLFWHINKRVPQLQLAKKDWTLLSKGEYQKHLQLGLPMGFQASIIAIGTMTLQYALNQLGTEAIAAQSIASRTDQLAMLPMINLGQAISTFAAQNYGAKFYGRIFEGVQKTVALSVAWSLLFAAILLMGNRFFSALFLPNGSEAIYQMAFSYYVINGLCYWILAILFVLRGFIQGLGKSFAPTLAGIMELIMRVVVALIGLHYFGFTGIAAANPAAWLGSVLVLIPTTYIVTKQLKKYLRRQGD</sequence>
<name>A0A7X6S0G2_9STRE</name>
<dbReference type="PIRSF" id="PIRSF006603">
    <property type="entry name" value="DinF"/>
    <property type="match status" value="1"/>
</dbReference>
<evidence type="ECO:0000256" key="10">
    <source>
        <dbReference type="ARBA" id="ARBA00023065"/>
    </source>
</evidence>
<dbReference type="Proteomes" id="UP000522720">
    <property type="component" value="Unassembled WGS sequence"/>
</dbReference>
<dbReference type="Pfam" id="PF01554">
    <property type="entry name" value="MatE"/>
    <property type="match status" value="2"/>
</dbReference>
<comment type="function">
    <text evidence="1">Multidrug efflux pump.</text>
</comment>
<feature type="transmembrane region" description="Helical" evidence="13">
    <location>
        <begin position="91"/>
        <end position="113"/>
    </location>
</feature>
<dbReference type="EMBL" id="JAAXPR010000001">
    <property type="protein sequence ID" value="NKZ19280.1"/>
    <property type="molecule type" value="Genomic_DNA"/>
</dbReference>
<keyword evidence="7" id="KW-1003">Cell membrane</keyword>
<dbReference type="InterPro" id="IPR050222">
    <property type="entry name" value="MATE_MdtK"/>
</dbReference>
<evidence type="ECO:0000256" key="8">
    <source>
        <dbReference type="ARBA" id="ARBA00022692"/>
    </source>
</evidence>
<evidence type="ECO:0000256" key="7">
    <source>
        <dbReference type="ARBA" id="ARBA00022475"/>
    </source>
</evidence>
<keyword evidence="5" id="KW-0813">Transport</keyword>
<dbReference type="GO" id="GO:0005886">
    <property type="term" value="C:plasma membrane"/>
    <property type="evidence" value="ECO:0007669"/>
    <property type="project" value="UniProtKB-SubCell"/>
</dbReference>